<evidence type="ECO:0000313" key="1">
    <source>
        <dbReference type="EMBL" id="KAK4524312.1"/>
    </source>
</evidence>
<keyword evidence="2" id="KW-1185">Reference proteome</keyword>
<dbReference type="EMBL" id="JANCYU010000022">
    <property type="protein sequence ID" value="KAK4524312.1"/>
    <property type="molecule type" value="Genomic_DNA"/>
</dbReference>
<accession>A0AAV9IAG1</accession>
<gene>
    <name evidence="1" type="ORF">GAYE_SCF02G2211</name>
</gene>
<dbReference type="Proteomes" id="UP001300502">
    <property type="component" value="Unassembled WGS sequence"/>
</dbReference>
<sequence length="135" mass="15181">MAFTTATSLQQSVDMSLTELLSLLDPVAWNKRFDLSLQVAVFETTFDLAIPVPLFSIADNWKLLRKYKVHENYQKTHLQEGKWVGNSEYLLKTILSNPRSCPSLLLCSLSIMKLYFTLPIGGYCTPHGDSTCCGT</sequence>
<reference evidence="1 2" key="1">
    <citation type="submission" date="2022-07" db="EMBL/GenBank/DDBJ databases">
        <title>Genome-wide signatures of adaptation to extreme environments.</title>
        <authorList>
            <person name="Cho C.H."/>
            <person name="Yoon H.S."/>
        </authorList>
    </citation>
    <scope>NUCLEOTIDE SEQUENCE [LARGE SCALE GENOMIC DNA]</scope>
    <source>
        <strain evidence="1 2">108.79 E11</strain>
    </source>
</reference>
<organism evidence="1 2">
    <name type="scientific">Galdieria yellowstonensis</name>
    <dbReference type="NCBI Taxonomy" id="3028027"/>
    <lineage>
        <taxon>Eukaryota</taxon>
        <taxon>Rhodophyta</taxon>
        <taxon>Bangiophyceae</taxon>
        <taxon>Galdieriales</taxon>
        <taxon>Galdieriaceae</taxon>
        <taxon>Galdieria</taxon>
    </lineage>
</organism>
<comment type="caution">
    <text evidence="1">The sequence shown here is derived from an EMBL/GenBank/DDBJ whole genome shotgun (WGS) entry which is preliminary data.</text>
</comment>
<protein>
    <submittedName>
        <fullName evidence="1">Uncharacterized protein</fullName>
    </submittedName>
</protein>
<proteinExistence type="predicted"/>
<evidence type="ECO:0000313" key="2">
    <source>
        <dbReference type="Proteomes" id="UP001300502"/>
    </source>
</evidence>
<name>A0AAV9IAG1_9RHOD</name>
<dbReference type="AlphaFoldDB" id="A0AAV9IAG1"/>